<evidence type="ECO:0000313" key="2">
    <source>
        <dbReference type="EMBL" id="KAJ2794694.1"/>
    </source>
</evidence>
<accession>A0A9W8HNC4</accession>
<evidence type="ECO:0000313" key="3">
    <source>
        <dbReference type="Proteomes" id="UP001140094"/>
    </source>
</evidence>
<sequence length="240" mass="25759">MRSCVSRLIGSDNINVNARTALFNMAVDIVNAFIAPLNKYLLCHAGKSADSFPHVAPQQGIDTRYFTTRVQGDANSSPPFAFDAIVASLLDEILGSNPLDIDNRPTLDACLRALEFVSKHQLDALFRSVSGDTYADKRDVAEATKHAVLLSEQRIGQAANLCQRAMPEQSAFTTPQAKRTSTFAFSASPPSVSSIGGPSVSPTASSMSTVSATKRSRPSSSRKLAKLQSAMERASKHLLD</sequence>
<organism evidence="2 3">
    <name type="scientific">Coemansia guatemalensis</name>
    <dbReference type="NCBI Taxonomy" id="2761395"/>
    <lineage>
        <taxon>Eukaryota</taxon>
        <taxon>Fungi</taxon>
        <taxon>Fungi incertae sedis</taxon>
        <taxon>Zoopagomycota</taxon>
        <taxon>Kickxellomycotina</taxon>
        <taxon>Kickxellomycetes</taxon>
        <taxon>Kickxellales</taxon>
        <taxon>Kickxellaceae</taxon>
        <taxon>Coemansia</taxon>
    </lineage>
</organism>
<dbReference type="Proteomes" id="UP001140094">
    <property type="component" value="Unassembled WGS sequence"/>
</dbReference>
<feature type="compositionally biased region" description="Polar residues" evidence="1">
    <location>
        <begin position="203"/>
        <end position="222"/>
    </location>
</feature>
<feature type="region of interest" description="Disordered" evidence="1">
    <location>
        <begin position="183"/>
        <end position="240"/>
    </location>
</feature>
<feature type="compositionally biased region" description="Low complexity" evidence="1">
    <location>
        <begin position="183"/>
        <end position="202"/>
    </location>
</feature>
<dbReference type="AlphaFoldDB" id="A0A9W8HNC4"/>
<protein>
    <submittedName>
        <fullName evidence="2">Uncharacterized protein</fullName>
    </submittedName>
</protein>
<keyword evidence="3" id="KW-1185">Reference proteome</keyword>
<comment type="caution">
    <text evidence="2">The sequence shown here is derived from an EMBL/GenBank/DDBJ whole genome shotgun (WGS) entry which is preliminary data.</text>
</comment>
<dbReference type="EMBL" id="JANBUO010002445">
    <property type="protein sequence ID" value="KAJ2794694.1"/>
    <property type="molecule type" value="Genomic_DNA"/>
</dbReference>
<gene>
    <name evidence="2" type="ORF">H4R20_006138</name>
</gene>
<evidence type="ECO:0000256" key="1">
    <source>
        <dbReference type="SAM" id="MobiDB-lite"/>
    </source>
</evidence>
<name>A0A9W8HNC4_9FUNG</name>
<reference evidence="2" key="1">
    <citation type="submission" date="2022-07" db="EMBL/GenBank/DDBJ databases">
        <title>Phylogenomic reconstructions and comparative analyses of Kickxellomycotina fungi.</title>
        <authorList>
            <person name="Reynolds N.K."/>
            <person name="Stajich J.E."/>
            <person name="Barry K."/>
            <person name="Grigoriev I.V."/>
            <person name="Crous P."/>
            <person name="Smith M.E."/>
        </authorList>
    </citation>
    <scope>NUCLEOTIDE SEQUENCE</scope>
    <source>
        <strain evidence="2">NRRL 1565</strain>
    </source>
</reference>
<dbReference type="OrthoDB" id="264795at2759"/>
<proteinExistence type="predicted"/>